<sequence length="460" mass="51193">MQAGGPGQGSSSAAQMAAMKQQLKSQLEARKANEASGSRDLKINIQDPGAPGGGDDEGLGQAAAGGLVGADDGDDPPRPKDKGKGRKMTPPDSSPRHDDQDSPSDEEEEPSPPRTPPRGPHKKDRAEQLDKFIELFSNMTPRTREAASAHAADMAGGLEQEEEEQWEDEVVSDQEVEYANPYRQQAKPTSKSFKAELERAGPSKRQRSPQEMKMTKRSRLDSVGMHHSFSEPILKGLPFVPNSTSATTIDMPSLVIINKMRNSMYVPLWHFTQEGIIAGRARDAHVHYSTTASLSKMLDAMGANAQLGDPKKEDKHMSYLEMSSAMTTYFKVYDKIIVESDSEAAEWLTYERDAWKQTWHIVSNHQFIHRGKIGWKWLSAYVDKFRHEYFDSPFGGRLDPNKFQDGTWGRVKDDFEIEKQIGPPEEKHAPAQSHSHSSSSRPRQGQKPFPKGTSGQPRQV</sequence>
<feature type="compositionally biased region" description="Basic and acidic residues" evidence="1">
    <location>
        <begin position="27"/>
        <end position="42"/>
    </location>
</feature>
<gene>
    <name evidence="2" type="ORF">A4X13_0g6264</name>
</gene>
<evidence type="ECO:0000256" key="1">
    <source>
        <dbReference type="SAM" id="MobiDB-lite"/>
    </source>
</evidence>
<feature type="compositionally biased region" description="Basic and acidic residues" evidence="1">
    <location>
        <begin position="208"/>
        <end position="218"/>
    </location>
</feature>
<reference evidence="2" key="2">
    <citation type="journal article" date="2019" name="IMA Fungus">
        <title>Genome sequencing and comparison of five Tilletia species to identify candidate genes for the detection of regulated species infecting wheat.</title>
        <authorList>
            <person name="Nguyen H.D.T."/>
            <person name="Sultana T."/>
            <person name="Kesanakurti P."/>
            <person name="Hambleton S."/>
        </authorList>
    </citation>
    <scope>NUCLEOTIDE SEQUENCE</scope>
    <source>
        <strain evidence="2">DAOMC 236416</strain>
    </source>
</reference>
<feature type="compositionally biased region" description="Low complexity" evidence="1">
    <location>
        <begin position="430"/>
        <end position="443"/>
    </location>
</feature>
<feature type="non-terminal residue" evidence="2">
    <location>
        <position position="460"/>
    </location>
</feature>
<evidence type="ECO:0000313" key="3">
    <source>
        <dbReference type="Proteomes" id="UP000077521"/>
    </source>
</evidence>
<feature type="compositionally biased region" description="Acidic residues" evidence="1">
    <location>
        <begin position="101"/>
        <end position="110"/>
    </location>
</feature>
<dbReference type="EMBL" id="LWDF02000574">
    <property type="protein sequence ID" value="KAE8244790.1"/>
    <property type="molecule type" value="Genomic_DNA"/>
</dbReference>
<accession>A0A8T8SP99</accession>
<feature type="compositionally biased region" description="Low complexity" evidence="1">
    <location>
        <begin position="9"/>
        <end position="22"/>
    </location>
</feature>
<feature type="compositionally biased region" description="Acidic residues" evidence="1">
    <location>
        <begin position="159"/>
        <end position="176"/>
    </location>
</feature>
<evidence type="ECO:0000313" key="2">
    <source>
        <dbReference type="EMBL" id="KAE8244790.1"/>
    </source>
</evidence>
<dbReference type="AlphaFoldDB" id="A0A8T8SP99"/>
<feature type="region of interest" description="Disordered" evidence="1">
    <location>
        <begin position="414"/>
        <end position="460"/>
    </location>
</feature>
<feature type="compositionally biased region" description="Basic and acidic residues" evidence="1">
    <location>
        <begin position="414"/>
        <end position="429"/>
    </location>
</feature>
<reference evidence="2" key="1">
    <citation type="submission" date="2016-04" db="EMBL/GenBank/DDBJ databases">
        <authorList>
            <person name="Nguyen H.D."/>
            <person name="Samba Siva P."/>
            <person name="Cullis J."/>
            <person name="Levesque C.A."/>
            <person name="Hambleton S."/>
        </authorList>
    </citation>
    <scope>NUCLEOTIDE SEQUENCE</scope>
    <source>
        <strain evidence="2">DAOMC 236416</strain>
    </source>
</reference>
<name>A0A8T8SP99_9BASI</name>
<feature type="compositionally biased region" description="Polar residues" evidence="1">
    <location>
        <begin position="182"/>
        <end position="192"/>
    </location>
</feature>
<comment type="caution">
    <text evidence="2">The sequence shown here is derived from an EMBL/GenBank/DDBJ whole genome shotgun (WGS) entry which is preliminary data.</text>
</comment>
<dbReference type="Proteomes" id="UP000077521">
    <property type="component" value="Unassembled WGS sequence"/>
</dbReference>
<protein>
    <submittedName>
        <fullName evidence="2">Uncharacterized protein</fullName>
    </submittedName>
</protein>
<feature type="compositionally biased region" description="Basic and acidic residues" evidence="1">
    <location>
        <begin position="124"/>
        <end position="133"/>
    </location>
</feature>
<proteinExistence type="predicted"/>
<organism evidence="2 3">
    <name type="scientific">Tilletia indica</name>
    <dbReference type="NCBI Taxonomy" id="43049"/>
    <lineage>
        <taxon>Eukaryota</taxon>
        <taxon>Fungi</taxon>
        <taxon>Dikarya</taxon>
        <taxon>Basidiomycota</taxon>
        <taxon>Ustilaginomycotina</taxon>
        <taxon>Exobasidiomycetes</taxon>
        <taxon>Tilletiales</taxon>
        <taxon>Tilletiaceae</taxon>
        <taxon>Tilletia</taxon>
    </lineage>
</organism>
<keyword evidence="3" id="KW-1185">Reference proteome</keyword>
<feature type="region of interest" description="Disordered" evidence="1">
    <location>
        <begin position="1"/>
        <end position="218"/>
    </location>
</feature>